<feature type="chain" id="PRO_5026272610" evidence="1">
    <location>
        <begin position="19"/>
        <end position="104"/>
    </location>
</feature>
<proteinExistence type="predicted"/>
<dbReference type="GO" id="GO:0016301">
    <property type="term" value="F:kinase activity"/>
    <property type="evidence" value="ECO:0007669"/>
    <property type="project" value="UniProtKB-KW"/>
</dbReference>
<dbReference type="EMBL" id="WKJZ01000002">
    <property type="protein sequence ID" value="MVW76200.1"/>
    <property type="molecule type" value="Genomic_DNA"/>
</dbReference>
<evidence type="ECO:0000313" key="2">
    <source>
        <dbReference type="EMBL" id="MVW76200.1"/>
    </source>
</evidence>
<evidence type="ECO:0000313" key="3">
    <source>
        <dbReference type="Proteomes" id="UP000429555"/>
    </source>
</evidence>
<name>A0A6I4KU74_9PSED</name>
<dbReference type="RefSeq" id="WP_160346213.1">
    <property type="nucleotide sequence ID" value="NZ_WKJZ01000002.1"/>
</dbReference>
<keyword evidence="1" id="KW-0732">Signal</keyword>
<accession>A0A6I4KU74</accession>
<keyword evidence="3" id="KW-1185">Reference proteome</keyword>
<keyword evidence="2" id="KW-0418">Kinase</keyword>
<gene>
    <name evidence="2" type="ORF">GJV18_12840</name>
</gene>
<reference evidence="2 3" key="1">
    <citation type="submission" date="2019-11" db="EMBL/GenBank/DDBJ databases">
        <title>Pseudomonas flavidum sp. nov., isolated from Baiyang Lake.</title>
        <authorList>
            <person name="Zhao Y."/>
        </authorList>
    </citation>
    <scope>NUCLEOTIDE SEQUENCE [LARGE SCALE GENOMIC DNA]</scope>
    <source>
        <strain evidence="3">R-22-3 w-18</strain>
    </source>
</reference>
<sequence>MKSICCVLLALLPLTAFAYPIDVERQMNGAEVSVTPQEIDHNMAALLLYNYGASAAECTAVIRNGPESPRTRKVAIEPGASSNITAKFTRSIIRLRIKLDCGLQ</sequence>
<dbReference type="AlphaFoldDB" id="A0A6I4KU74"/>
<comment type="caution">
    <text evidence="2">The sequence shown here is derived from an EMBL/GenBank/DDBJ whole genome shotgun (WGS) entry which is preliminary data.</text>
</comment>
<dbReference type="Proteomes" id="UP000429555">
    <property type="component" value="Unassembled WGS sequence"/>
</dbReference>
<protein>
    <submittedName>
        <fullName evidence="2">3-phosphoglycerate kinase</fullName>
    </submittedName>
</protein>
<keyword evidence="2" id="KW-0808">Transferase</keyword>
<feature type="signal peptide" evidence="1">
    <location>
        <begin position="1"/>
        <end position="18"/>
    </location>
</feature>
<organism evidence="2 3">
    <name type="scientific">Pseudomonas xionganensis</name>
    <dbReference type="NCBI Taxonomy" id="2654845"/>
    <lineage>
        <taxon>Bacteria</taxon>
        <taxon>Pseudomonadati</taxon>
        <taxon>Pseudomonadota</taxon>
        <taxon>Gammaproteobacteria</taxon>
        <taxon>Pseudomonadales</taxon>
        <taxon>Pseudomonadaceae</taxon>
        <taxon>Pseudomonas</taxon>
    </lineage>
</organism>
<evidence type="ECO:0000256" key="1">
    <source>
        <dbReference type="SAM" id="SignalP"/>
    </source>
</evidence>